<sequence>MPKRPASHEPQPTTASKVSKASGQEKNAENAAGLFHPPEATDDFHSHHMDGEDERTSIDDDPGQLSTRASTGTAHDHTLEESVKPLVFAFSGKFKDRIARKDIKGTAWKLLMAGISPKEVASMLGTAGEGSFEVTVRSIADSGSMETGS</sequence>
<evidence type="ECO:0000256" key="1">
    <source>
        <dbReference type="SAM" id="MobiDB-lite"/>
    </source>
</evidence>
<feature type="region of interest" description="Disordered" evidence="1">
    <location>
        <begin position="1"/>
        <end position="79"/>
    </location>
</feature>
<evidence type="ECO:0000313" key="3">
    <source>
        <dbReference type="Proteomes" id="UP000620104"/>
    </source>
</evidence>
<name>A0A8H3YJK9_9TREE</name>
<dbReference type="AlphaFoldDB" id="A0A8H3YJK9"/>
<evidence type="ECO:0000313" key="2">
    <source>
        <dbReference type="EMBL" id="GHJ90267.1"/>
    </source>
</evidence>
<feature type="compositionally biased region" description="Polar residues" evidence="1">
    <location>
        <begin position="64"/>
        <end position="73"/>
    </location>
</feature>
<dbReference type="EMBL" id="BLZA01000057">
    <property type="protein sequence ID" value="GHJ90267.1"/>
    <property type="molecule type" value="Genomic_DNA"/>
</dbReference>
<reference evidence="2" key="1">
    <citation type="submission" date="2020-07" db="EMBL/GenBank/DDBJ databases">
        <title>Draft Genome Sequence of a Deep-Sea Yeast, Naganishia (Cryptococcus) liquefaciens strain N6.</title>
        <authorList>
            <person name="Han Y.W."/>
            <person name="Kajitani R."/>
            <person name="Morimoto H."/>
            <person name="Parhat M."/>
            <person name="Tsubouchi H."/>
            <person name="Bakenova O."/>
            <person name="Ogata M."/>
            <person name="Argunhan B."/>
            <person name="Aoki R."/>
            <person name="Kajiwara S."/>
            <person name="Itoh T."/>
            <person name="Iwasaki H."/>
        </authorList>
    </citation>
    <scope>NUCLEOTIDE SEQUENCE</scope>
    <source>
        <strain evidence="2">N6</strain>
    </source>
</reference>
<feature type="compositionally biased region" description="Basic and acidic residues" evidence="1">
    <location>
        <begin position="42"/>
        <end position="58"/>
    </location>
</feature>
<gene>
    <name evidence="2" type="ORF">NliqN6_6669</name>
</gene>
<comment type="caution">
    <text evidence="2">The sequence shown here is derived from an EMBL/GenBank/DDBJ whole genome shotgun (WGS) entry which is preliminary data.</text>
</comment>
<dbReference type="Proteomes" id="UP000620104">
    <property type="component" value="Unassembled WGS sequence"/>
</dbReference>
<feature type="compositionally biased region" description="Polar residues" evidence="1">
    <location>
        <begin position="10"/>
        <end position="25"/>
    </location>
</feature>
<proteinExistence type="predicted"/>
<protein>
    <submittedName>
        <fullName evidence="2">Uncharacterized protein</fullName>
    </submittedName>
</protein>
<accession>A0A8H3YJK9</accession>
<organism evidence="2 3">
    <name type="scientific">Naganishia liquefaciens</name>
    <dbReference type="NCBI Taxonomy" id="104408"/>
    <lineage>
        <taxon>Eukaryota</taxon>
        <taxon>Fungi</taxon>
        <taxon>Dikarya</taxon>
        <taxon>Basidiomycota</taxon>
        <taxon>Agaricomycotina</taxon>
        <taxon>Tremellomycetes</taxon>
        <taxon>Filobasidiales</taxon>
        <taxon>Filobasidiaceae</taxon>
        <taxon>Naganishia</taxon>
    </lineage>
</organism>
<keyword evidence="3" id="KW-1185">Reference proteome</keyword>